<dbReference type="AlphaFoldDB" id="A0AAD5SM83"/>
<evidence type="ECO:0000256" key="9">
    <source>
        <dbReference type="ARBA" id="ARBA00022801"/>
    </source>
</evidence>
<evidence type="ECO:0000256" key="2">
    <source>
        <dbReference type="ARBA" id="ARBA00001947"/>
    </source>
</evidence>
<comment type="similarity">
    <text evidence="3">Belongs to the RNase Z family.</text>
</comment>
<feature type="region of interest" description="Disordered" evidence="11">
    <location>
        <begin position="107"/>
        <end position="156"/>
    </location>
</feature>
<proteinExistence type="inferred from homology"/>
<dbReference type="Gene3D" id="3.60.15.10">
    <property type="entry name" value="Ribonuclease Z/Hydroxyacylglutathione hydrolase-like"/>
    <property type="match status" value="2"/>
</dbReference>
<keyword evidence="10" id="KW-0862">Zinc</keyword>
<name>A0AAD5SM83_9FUNG</name>
<gene>
    <name evidence="13" type="ORF">HK097_005105</name>
</gene>
<dbReference type="PANTHER" id="PTHR12553">
    <property type="entry name" value="ZINC PHOSPHODIESTERASE ELAC PROTEIN 2"/>
    <property type="match status" value="1"/>
</dbReference>
<evidence type="ECO:0000256" key="10">
    <source>
        <dbReference type="ARBA" id="ARBA00022833"/>
    </source>
</evidence>
<dbReference type="GO" id="GO:1990180">
    <property type="term" value="P:mitochondrial tRNA 3'-end processing"/>
    <property type="evidence" value="ECO:0007669"/>
    <property type="project" value="TreeGrafter"/>
</dbReference>
<evidence type="ECO:0000259" key="12">
    <source>
        <dbReference type="Pfam" id="PF12706"/>
    </source>
</evidence>
<dbReference type="Pfam" id="PF12706">
    <property type="entry name" value="Lactamase_B_2"/>
    <property type="match status" value="1"/>
</dbReference>
<dbReference type="SUPFAM" id="SSF56281">
    <property type="entry name" value="Metallo-hydrolase/oxidoreductase"/>
    <property type="match status" value="2"/>
</dbReference>
<feature type="domain" description="Metallo-beta-lactamase" evidence="12">
    <location>
        <begin position="456"/>
        <end position="669"/>
    </location>
</feature>
<evidence type="ECO:0000256" key="11">
    <source>
        <dbReference type="SAM" id="MobiDB-lite"/>
    </source>
</evidence>
<comment type="cofactor">
    <cofactor evidence="2">
        <name>Zn(2+)</name>
        <dbReference type="ChEBI" id="CHEBI:29105"/>
    </cofactor>
</comment>
<sequence length="747" mass="81928">MFETHEFHREGRKFQDENMTITPVYLYPAGHTPTHDRDDSSLAGGTPSLKRKSEDDQRTPTGYALKKLLLHHMFGSGGRTNSPSQQPAADVLREQEDSIMVMPARSDSEITIAPISTSGISAEPTASSEESGESVSNGTEAGQSAPEESAATEAKRVNEAKKLAESVRHMAQRAELKRLGMNRLPQTPRNPVALCYVCEGPTVPGKFDAVAARNLGIKPGPDCGRLAKGESVTLENGTVVEPHQCVGPPRPGAIFAILDCPSPAYLNSLLQSEVLSNLREENRLKYIVHILGDGVMEDQRFVDWAQTFPKTTQHIIVSRNYNSFHYNFHASATVTQQLNALDSAVFPLSFGKDEPSKTLEGFPSNMKSAEPLESFQIEPKMKQEKVWKVPKLSDGLKIAGFDAATLALRTSGAMDLAEEEGVALEGVEVIPLGTGAAIPGKYRNVSSTLVMMPTGNLLLDGGEGTLGQLLRHFGPEGLEDVLGRLRVIFVSHLHADHHLGIIRVLKARRQVVGAQNDAPVYLVGPTRFGVWLEEYSDCEDFGMDQLRFVDSERMRWRPGYVNESNDPKVNELKQSLSLIDIRTVGVQHCPSAYALIAETTAGFKMGFSGDCRPSTDFSEAGKDATLLIHEATLDDEMQEEAVAKRHCTIGEAIEVAKRMKARNLLLTHFSQRYPKIPIINLNEPSSVQPVENGTANGASEEHRPNVAIAFDLMRIRMASFRKLELYTPALQALFTYIADQEDATTTA</sequence>
<accession>A0AAD5SM83</accession>
<feature type="compositionally biased region" description="Polar residues" evidence="11">
    <location>
        <begin position="114"/>
        <end position="126"/>
    </location>
</feature>
<evidence type="ECO:0000256" key="5">
    <source>
        <dbReference type="ARBA" id="ARBA00022694"/>
    </source>
</evidence>
<dbReference type="InterPro" id="IPR001279">
    <property type="entry name" value="Metallo-B-lactamas"/>
</dbReference>
<evidence type="ECO:0000256" key="7">
    <source>
        <dbReference type="ARBA" id="ARBA00022723"/>
    </source>
</evidence>
<keyword evidence="14" id="KW-1185">Reference proteome</keyword>
<dbReference type="InterPro" id="IPR047151">
    <property type="entry name" value="RNZ2-like"/>
</dbReference>
<evidence type="ECO:0000256" key="3">
    <source>
        <dbReference type="ARBA" id="ARBA00007823"/>
    </source>
</evidence>
<evidence type="ECO:0000313" key="14">
    <source>
        <dbReference type="Proteomes" id="UP001212841"/>
    </source>
</evidence>
<dbReference type="GO" id="GO:0005739">
    <property type="term" value="C:mitochondrion"/>
    <property type="evidence" value="ECO:0007669"/>
    <property type="project" value="TreeGrafter"/>
</dbReference>
<comment type="caution">
    <text evidence="13">The sequence shown here is derived from an EMBL/GenBank/DDBJ whole genome shotgun (WGS) entry which is preliminary data.</text>
</comment>
<keyword evidence="5" id="KW-0819">tRNA processing</keyword>
<feature type="region of interest" description="Disordered" evidence="11">
    <location>
        <begin position="26"/>
        <end position="59"/>
    </location>
</feature>
<reference evidence="13" key="1">
    <citation type="submission" date="2020-05" db="EMBL/GenBank/DDBJ databases">
        <title>Phylogenomic resolution of chytrid fungi.</title>
        <authorList>
            <person name="Stajich J.E."/>
            <person name="Amses K."/>
            <person name="Simmons R."/>
            <person name="Seto K."/>
            <person name="Myers J."/>
            <person name="Bonds A."/>
            <person name="Quandt C.A."/>
            <person name="Barry K."/>
            <person name="Liu P."/>
            <person name="Grigoriev I."/>
            <person name="Longcore J.E."/>
            <person name="James T.Y."/>
        </authorList>
    </citation>
    <scope>NUCLEOTIDE SEQUENCE</scope>
    <source>
        <strain evidence="13">JEL0318</strain>
    </source>
</reference>
<evidence type="ECO:0000256" key="8">
    <source>
        <dbReference type="ARBA" id="ARBA00022759"/>
    </source>
</evidence>
<organism evidence="13 14">
    <name type="scientific">Rhizophlyctis rosea</name>
    <dbReference type="NCBI Taxonomy" id="64517"/>
    <lineage>
        <taxon>Eukaryota</taxon>
        <taxon>Fungi</taxon>
        <taxon>Fungi incertae sedis</taxon>
        <taxon>Chytridiomycota</taxon>
        <taxon>Chytridiomycota incertae sedis</taxon>
        <taxon>Chytridiomycetes</taxon>
        <taxon>Rhizophlyctidales</taxon>
        <taxon>Rhizophlyctidaceae</taxon>
        <taxon>Rhizophlyctis</taxon>
    </lineage>
</organism>
<dbReference type="GO" id="GO:0042781">
    <property type="term" value="F:3'-tRNA processing endoribonuclease activity"/>
    <property type="evidence" value="ECO:0007669"/>
    <property type="project" value="UniProtKB-EC"/>
</dbReference>
<dbReference type="Proteomes" id="UP001212841">
    <property type="component" value="Unassembled WGS sequence"/>
</dbReference>
<keyword evidence="9" id="KW-0378">Hydrolase</keyword>
<dbReference type="CDD" id="cd07718">
    <property type="entry name" value="RNaseZ_ELAC1_ELAC2-C-term-like_MBL-fold"/>
    <property type="match status" value="1"/>
</dbReference>
<keyword evidence="8" id="KW-0255">Endonuclease</keyword>
<evidence type="ECO:0000313" key="13">
    <source>
        <dbReference type="EMBL" id="KAJ3056704.1"/>
    </source>
</evidence>
<evidence type="ECO:0000256" key="1">
    <source>
        <dbReference type="ARBA" id="ARBA00000402"/>
    </source>
</evidence>
<dbReference type="GO" id="GO:0046872">
    <property type="term" value="F:metal ion binding"/>
    <property type="evidence" value="ECO:0007669"/>
    <property type="project" value="UniProtKB-KW"/>
</dbReference>
<comment type="catalytic activity">
    <reaction evidence="1">
        <text>Endonucleolytic cleavage of RNA, removing extra 3' nucleotides from tRNA precursor, generating 3' termini of tRNAs. A 3'-hydroxy group is left at the tRNA terminus and a 5'-phosphoryl group is left at the trailer molecule.</text>
        <dbReference type="EC" id="3.1.26.11"/>
    </reaction>
</comment>
<keyword evidence="6" id="KW-0540">Nuclease</keyword>
<evidence type="ECO:0000256" key="4">
    <source>
        <dbReference type="ARBA" id="ARBA00012477"/>
    </source>
</evidence>
<evidence type="ECO:0000256" key="6">
    <source>
        <dbReference type="ARBA" id="ARBA00022722"/>
    </source>
</evidence>
<dbReference type="InterPro" id="IPR036866">
    <property type="entry name" value="RibonucZ/Hydroxyglut_hydro"/>
</dbReference>
<dbReference type="PANTHER" id="PTHR12553:SF49">
    <property type="entry name" value="ZINC PHOSPHODIESTERASE ELAC PROTEIN 2"/>
    <property type="match status" value="1"/>
</dbReference>
<dbReference type="EMBL" id="JADGJD010000024">
    <property type="protein sequence ID" value="KAJ3056704.1"/>
    <property type="molecule type" value="Genomic_DNA"/>
</dbReference>
<keyword evidence="7" id="KW-0479">Metal-binding</keyword>
<feature type="compositionally biased region" description="Low complexity" evidence="11">
    <location>
        <begin position="127"/>
        <end position="136"/>
    </location>
</feature>
<dbReference type="EC" id="3.1.26.11" evidence="4"/>
<protein>
    <recommendedName>
        <fullName evidence="4">ribonuclease Z</fullName>
        <ecNumber evidence="4">3.1.26.11</ecNumber>
    </recommendedName>
</protein>